<protein>
    <submittedName>
        <fullName evidence="2">Uncharacterized protein</fullName>
    </submittedName>
</protein>
<feature type="transmembrane region" description="Helical" evidence="1">
    <location>
        <begin position="309"/>
        <end position="329"/>
    </location>
</feature>
<dbReference type="OrthoDB" id="202590at2759"/>
<dbReference type="EMBL" id="CAKKNE010000003">
    <property type="protein sequence ID" value="CAH0372785.1"/>
    <property type="molecule type" value="Genomic_DNA"/>
</dbReference>
<accession>A0A8J2SJ17</accession>
<evidence type="ECO:0000313" key="2">
    <source>
        <dbReference type="EMBL" id="CAH0372785.1"/>
    </source>
</evidence>
<evidence type="ECO:0000313" key="3">
    <source>
        <dbReference type="Proteomes" id="UP000789595"/>
    </source>
</evidence>
<reference evidence="2" key="1">
    <citation type="submission" date="2021-11" db="EMBL/GenBank/DDBJ databases">
        <authorList>
            <consortium name="Genoscope - CEA"/>
            <person name="William W."/>
        </authorList>
    </citation>
    <scope>NUCLEOTIDE SEQUENCE</scope>
</reference>
<gene>
    <name evidence="2" type="ORF">PECAL_3P28250</name>
</gene>
<organism evidence="2 3">
    <name type="scientific">Pelagomonas calceolata</name>
    <dbReference type="NCBI Taxonomy" id="35677"/>
    <lineage>
        <taxon>Eukaryota</taxon>
        <taxon>Sar</taxon>
        <taxon>Stramenopiles</taxon>
        <taxon>Ochrophyta</taxon>
        <taxon>Pelagophyceae</taxon>
        <taxon>Pelagomonadales</taxon>
        <taxon>Pelagomonadaceae</taxon>
        <taxon>Pelagomonas</taxon>
    </lineage>
</organism>
<dbReference type="Proteomes" id="UP000789595">
    <property type="component" value="Unassembled WGS sequence"/>
</dbReference>
<keyword evidence="1" id="KW-1133">Transmembrane helix</keyword>
<keyword evidence="1" id="KW-0812">Transmembrane</keyword>
<dbReference type="AlphaFoldDB" id="A0A8J2SJ17"/>
<feature type="transmembrane region" description="Helical" evidence="1">
    <location>
        <begin position="110"/>
        <end position="129"/>
    </location>
</feature>
<keyword evidence="1" id="KW-0472">Membrane</keyword>
<keyword evidence="3" id="KW-1185">Reference proteome</keyword>
<evidence type="ECO:0000256" key="1">
    <source>
        <dbReference type="SAM" id="Phobius"/>
    </source>
</evidence>
<name>A0A8J2SJ17_9STRA</name>
<comment type="caution">
    <text evidence="2">The sequence shown here is derived from an EMBL/GenBank/DDBJ whole genome shotgun (WGS) entry which is preliminary data.</text>
</comment>
<feature type="transmembrane region" description="Helical" evidence="1">
    <location>
        <begin position="184"/>
        <end position="204"/>
    </location>
</feature>
<feature type="transmembrane region" description="Helical" evidence="1">
    <location>
        <begin position="341"/>
        <end position="362"/>
    </location>
</feature>
<sequence length="378" mass="40022">MSGRRRAGVLALATAAGSLVLPPAAPRRRPAAALCRRPLLLPLRVATAEPEAMPADVSANATAVLAASAADGAGETVEIRAVAPPPPPRQADFARLRRALWTPLDVGHTHAVSGALFLAGAFAWIAWVAHAQAAGAAAPHAPIFGGEASLAVLAVGVWNGLSALPMASDERVASQDLDRYHALAFRWGGTAQLAACAWLCWWFSGLYPSVPRPVDAALCVASMSSIAWVVYFSEESIRAVDRKVATGGFVHGRRAATLSKDERIQLSALARLGSYPNVFQLPVLVNVFLGGRAWLDAALDKFPHQAALLHHYLFACATSYAITFFATTLRDRKLITIRQDLAMLATGTALPFLTMFADVSAFPGAATLNPLDYNVGFL</sequence>
<feature type="transmembrane region" description="Helical" evidence="1">
    <location>
        <begin position="141"/>
        <end position="164"/>
    </location>
</feature>
<proteinExistence type="predicted"/>